<keyword evidence="2" id="KW-1185">Reference proteome</keyword>
<proteinExistence type="predicted"/>
<evidence type="ECO:0000313" key="1">
    <source>
        <dbReference type="EMBL" id="CAK9135104.1"/>
    </source>
</evidence>
<comment type="caution">
    <text evidence="1">The sequence shown here is derived from an EMBL/GenBank/DDBJ whole genome shotgun (WGS) entry which is preliminary data.</text>
</comment>
<dbReference type="EMBL" id="CAUOFW020000692">
    <property type="protein sequence ID" value="CAK9135104.1"/>
    <property type="molecule type" value="Genomic_DNA"/>
</dbReference>
<name>A0ABC8QQW1_9AQUA</name>
<evidence type="ECO:0000313" key="2">
    <source>
        <dbReference type="Proteomes" id="UP001642360"/>
    </source>
</evidence>
<organism evidence="1 2">
    <name type="scientific">Ilex paraguariensis</name>
    <name type="common">yerba mate</name>
    <dbReference type="NCBI Taxonomy" id="185542"/>
    <lineage>
        <taxon>Eukaryota</taxon>
        <taxon>Viridiplantae</taxon>
        <taxon>Streptophyta</taxon>
        <taxon>Embryophyta</taxon>
        <taxon>Tracheophyta</taxon>
        <taxon>Spermatophyta</taxon>
        <taxon>Magnoliopsida</taxon>
        <taxon>eudicotyledons</taxon>
        <taxon>Gunneridae</taxon>
        <taxon>Pentapetalae</taxon>
        <taxon>asterids</taxon>
        <taxon>campanulids</taxon>
        <taxon>Aquifoliales</taxon>
        <taxon>Aquifoliaceae</taxon>
        <taxon>Ilex</taxon>
    </lineage>
</organism>
<gene>
    <name evidence="1" type="ORF">ILEXP_LOCUS2038</name>
</gene>
<protein>
    <submittedName>
        <fullName evidence="1">Uncharacterized protein</fullName>
    </submittedName>
</protein>
<reference evidence="1 2" key="1">
    <citation type="submission" date="2024-02" db="EMBL/GenBank/DDBJ databases">
        <authorList>
            <person name="Vignale AGUSTIN F."/>
            <person name="Sosa J E."/>
            <person name="Modenutti C."/>
        </authorList>
    </citation>
    <scope>NUCLEOTIDE SEQUENCE [LARGE SCALE GENOMIC DNA]</scope>
</reference>
<dbReference type="AlphaFoldDB" id="A0ABC8QQW1"/>
<sequence>MPFRSCREKARRRDPRRYNYAAITCPSYKTGECEREQELRREQPSGGDLTRYHDWSFGEIRVLAYALAQGPATHQEAIVESSGVLHSLEMLNIRDGEYEIPRTLQGGRKFG</sequence>
<dbReference type="Proteomes" id="UP001642360">
    <property type="component" value="Unassembled WGS sequence"/>
</dbReference>
<accession>A0ABC8QQW1</accession>